<keyword evidence="2" id="KW-0812">Transmembrane</keyword>
<reference evidence="4" key="1">
    <citation type="journal article" date="2020" name="Stud. Mycol.">
        <title>101 Dothideomycetes genomes: a test case for predicting lifestyles and emergence of pathogens.</title>
        <authorList>
            <person name="Haridas S."/>
            <person name="Albert R."/>
            <person name="Binder M."/>
            <person name="Bloem J."/>
            <person name="Labutti K."/>
            <person name="Salamov A."/>
            <person name="Andreopoulos B."/>
            <person name="Baker S."/>
            <person name="Barry K."/>
            <person name="Bills G."/>
            <person name="Bluhm B."/>
            <person name="Cannon C."/>
            <person name="Castanera R."/>
            <person name="Culley D."/>
            <person name="Daum C."/>
            <person name="Ezra D."/>
            <person name="Gonzalez J."/>
            <person name="Henrissat B."/>
            <person name="Kuo A."/>
            <person name="Liang C."/>
            <person name="Lipzen A."/>
            <person name="Lutzoni F."/>
            <person name="Magnuson J."/>
            <person name="Mondo S."/>
            <person name="Nolan M."/>
            <person name="Ohm R."/>
            <person name="Pangilinan J."/>
            <person name="Park H.-J."/>
            <person name="Ramirez L."/>
            <person name="Alfaro M."/>
            <person name="Sun H."/>
            <person name="Tritt A."/>
            <person name="Yoshinaga Y."/>
            <person name="Zwiers L.-H."/>
            <person name="Turgeon B."/>
            <person name="Goodwin S."/>
            <person name="Spatafora J."/>
            <person name="Crous P."/>
            <person name="Grigoriev I."/>
        </authorList>
    </citation>
    <scope>NUCLEOTIDE SEQUENCE</scope>
    <source>
        <strain evidence="4">CBS 130266</strain>
    </source>
</reference>
<gene>
    <name evidence="4" type="ORF">EJ08DRAFT_605092</name>
</gene>
<keyword evidence="3" id="KW-0732">Signal</keyword>
<evidence type="ECO:0000256" key="1">
    <source>
        <dbReference type="SAM" id="MobiDB-lite"/>
    </source>
</evidence>
<sequence>MLLPQTLLLLLVSISQFALSTSTLATRPKKSAKKPSTKPTVYFIRHGEKPSNGEDGLSTDGLRRAQCLRRVFNANSTFNIGHVIAQRPTADGSQGRPYDTVKPLSKDLGIKVDKKCDRDDIACVEKMVKHYSGPGNILICWEHTRMTNISAALGDENPPIFPGNDYHHIWEDPYPYTHVNNVLINQECPGLDTHPEDKYLIIGLVVVLVLGVIGAGVAFWKFRERDDDGYEVIE</sequence>
<accession>A0A9P4P248</accession>
<proteinExistence type="predicted"/>
<evidence type="ECO:0000256" key="3">
    <source>
        <dbReference type="SAM" id="SignalP"/>
    </source>
</evidence>
<feature type="signal peptide" evidence="3">
    <location>
        <begin position="1"/>
        <end position="20"/>
    </location>
</feature>
<feature type="chain" id="PRO_5040176176" description="Phosphoglycerate mutase family protein" evidence="3">
    <location>
        <begin position="21"/>
        <end position="234"/>
    </location>
</feature>
<feature type="region of interest" description="Disordered" evidence="1">
    <location>
        <begin position="25"/>
        <end position="58"/>
    </location>
</feature>
<organism evidence="4 5">
    <name type="scientific">Tothia fuscella</name>
    <dbReference type="NCBI Taxonomy" id="1048955"/>
    <lineage>
        <taxon>Eukaryota</taxon>
        <taxon>Fungi</taxon>
        <taxon>Dikarya</taxon>
        <taxon>Ascomycota</taxon>
        <taxon>Pezizomycotina</taxon>
        <taxon>Dothideomycetes</taxon>
        <taxon>Pleosporomycetidae</taxon>
        <taxon>Venturiales</taxon>
        <taxon>Cylindrosympodiaceae</taxon>
        <taxon>Tothia</taxon>
    </lineage>
</organism>
<dbReference type="AlphaFoldDB" id="A0A9P4P248"/>
<evidence type="ECO:0000313" key="4">
    <source>
        <dbReference type="EMBL" id="KAF2435251.1"/>
    </source>
</evidence>
<keyword evidence="5" id="KW-1185">Reference proteome</keyword>
<keyword evidence="2" id="KW-0472">Membrane</keyword>
<dbReference type="Proteomes" id="UP000800235">
    <property type="component" value="Unassembled WGS sequence"/>
</dbReference>
<protein>
    <recommendedName>
        <fullName evidence="6">Phosphoglycerate mutase family protein</fullName>
    </recommendedName>
</protein>
<dbReference type="OrthoDB" id="425925at2759"/>
<feature type="compositionally biased region" description="Basic residues" evidence="1">
    <location>
        <begin position="27"/>
        <end position="36"/>
    </location>
</feature>
<evidence type="ECO:0000313" key="5">
    <source>
        <dbReference type="Proteomes" id="UP000800235"/>
    </source>
</evidence>
<comment type="caution">
    <text evidence="4">The sequence shown here is derived from an EMBL/GenBank/DDBJ whole genome shotgun (WGS) entry which is preliminary data.</text>
</comment>
<evidence type="ECO:0008006" key="6">
    <source>
        <dbReference type="Google" id="ProtNLM"/>
    </source>
</evidence>
<feature type="transmembrane region" description="Helical" evidence="2">
    <location>
        <begin position="199"/>
        <end position="220"/>
    </location>
</feature>
<dbReference type="EMBL" id="MU007014">
    <property type="protein sequence ID" value="KAF2435251.1"/>
    <property type="molecule type" value="Genomic_DNA"/>
</dbReference>
<evidence type="ECO:0000256" key="2">
    <source>
        <dbReference type="SAM" id="Phobius"/>
    </source>
</evidence>
<keyword evidence="2" id="KW-1133">Transmembrane helix</keyword>
<name>A0A9P4P248_9PEZI</name>